<feature type="domain" description="HAT C-terminal dimerisation" evidence="1">
    <location>
        <begin position="90"/>
        <end position="133"/>
    </location>
</feature>
<reference evidence="2" key="1">
    <citation type="submission" date="2018-11" db="EMBL/GenBank/DDBJ databases">
        <authorList>
            <consortium name="Pathogen Informatics"/>
        </authorList>
    </citation>
    <scope>NUCLEOTIDE SEQUENCE</scope>
</reference>
<dbReference type="Proteomes" id="UP000784294">
    <property type="component" value="Unassembled WGS sequence"/>
</dbReference>
<evidence type="ECO:0000313" key="2">
    <source>
        <dbReference type="EMBL" id="VEL34452.1"/>
    </source>
</evidence>
<accession>A0A3S5B5R3</accession>
<dbReference type="Pfam" id="PF05699">
    <property type="entry name" value="Dimer_Tnp_hAT"/>
    <property type="match status" value="1"/>
</dbReference>
<proteinExistence type="predicted"/>
<evidence type="ECO:0000259" key="1">
    <source>
        <dbReference type="Pfam" id="PF05699"/>
    </source>
</evidence>
<evidence type="ECO:0000313" key="3">
    <source>
        <dbReference type="Proteomes" id="UP000784294"/>
    </source>
</evidence>
<dbReference type="InterPro" id="IPR012337">
    <property type="entry name" value="RNaseH-like_sf"/>
</dbReference>
<dbReference type="OrthoDB" id="1607513at2759"/>
<dbReference type="EMBL" id="CAAALY010247682">
    <property type="protein sequence ID" value="VEL34452.1"/>
    <property type="molecule type" value="Genomic_DNA"/>
</dbReference>
<dbReference type="AlphaFoldDB" id="A0A3S5B5R3"/>
<keyword evidence="3" id="KW-1185">Reference proteome</keyword>
<comment type="caution">
    <text evidence="2">The sequence shown here is derived from an EMBL/GenBank/DDBJ whole genome shotgun (WGS) entry which is preliminary data.</text>
</comment>
<dbReference type="SUPFAM" id="SSF53098">
    <property type="entry name" value="Ribonuclease H-like"/>
    <property type="match status" value="1"/>
</dbReference>
<gene>
    <name evidence="2" type="ORF">PXEA_LOCUS27892</name>
</gene>
<name>A0A3S5B5R3_9PLAT</name>
<dbReference type="GO" id="GO:0046983">
    <property type="term" value="F:protein dimerization activity"/>
    <property type="evidence" value="ECO:0007669"/>
    <property type="project" value="InterPro"/>
</dbReference>
<organism evidence="2 3">
    <name type="scientific">Protopolystoma xenopodis</name>
    <dbReference type="NCBI Taxonomy" id="117903"/>
    <lineage>
        <taxon>Eukaryota</taxon>
        <taxon>Metazoa</taxon>
        <taxon>Spiralia</taxon>
        <taxon>Lophotrochozoa</taxon>
        <taxon>Platyhelminthes</taxon>
        <taxon>Monogenea</taxon>
        <taxon>Polyopisthocotylea</taxon>
        <taxon>Polystomatidea</taxon>
        <taxon>Polystomatidae</taxon>
        <taxon>Protopolystoma</taxon>
    </lineage>
</organism>
<protein>
    <recommendedName>
        <fullName evidence="1">HAT C-terminal dimerisation domain-containing protein</fullName>
    </recommendedName>
</protein>
<sequence length="412" mass="44678">MSIPRRNTFCNSVNPTKCPSGEAEKQLTHANGGISGCGEADLDSSSSSGGCGGGRSCTNGGAGFQTGSGVSADLENVFGLQFFVRTSLSEVDRYLREEPIGLEENPLAWWAEKATRYPRVARLARRLLSLPLSALPGLDRALVTVLAAEAVGDSPRTRSLCDGSEGRSTRVALEASVKQRACKSGRKQSTLGRVRSADLEASGLDLDCPHEATIPFSGCIQGSEALRGGNNSVSFNASSGQEGVTAAELERRPEAKMYKGQCAIWPTCESTVRGRIGRRLLQALCDSPPTSAVSRKRGVKENNCEVAVEEISQEEIALPAEQEGIKKKKKRNRKNELEDEELESKISSEAITYTATPQQRQGIRTGLFDDAMKNFGLSDTVDPLRVKLNQIAPEDMEIYTFLWHNWKYTGIK</sequence>
<dbReference type="InterPro" id="IPR008906">
    <property type="entry name" value="HATC_C_dom"/>
</dbReference>